<reference evidence="7 8" key="1">
    <citation type="submission" date="2019-04" db="EMBL/GenBank/DDBJ databases">
        <title>Isolation and identification of Cellulomonas shaoxiangyii sp. Nov. isolated from feces of the Tibetan antelopes (Pantholops hodgsonii) in the Qinghai-Tibet plateau of China.</title>
        <authorList>
            <person name="Tian Z."/>
        </authorList>
    </citation>
    <scope>NUCLEOTIDE SEQUENCE [LARGE SCALE GENOMIC DNA]</scope>
    <source>
        <strain evidence="7 8">Z28</strain>
    </source>
</reference>
<gene>
    <name evidence="7" type="ORF">E5225_11835</name>
</gene>
<evidence type="ECO:0000256" key="5">
    <source>
        <dbReference type="SAM" id="MobiDB-lite"/>
    </source>
</evidence>
<dbReference type="OrthoDB" id="3192968at2"/>
<evidence type="ECO:0000313" key="8">
    <source>
        <dbReference type="Proteomes" id="UP000296469"/>
    </source>
</evidence>
<feature type="DNA-binding region" description="H-T-H motif" evidence="4">
    <location>
        <begin position="40"/>
        <end position="59"/>
    </location>
</feature>
<feature type="domain" description="HTH tetR-type" evidence="6">
    <location>
        <begin position="18"/>
        <end position="77"/>
    </location>
</feature>
<sequence>MTDDADGAAARTLRRDAQRNRERIVEAAQALYAERGLAVGFNEIAHRAGVGVGTVYNRFPDKDELIRAALQQPALEVLRVAEHARGAERASDGLVLLLDQIAVLLAANLGLRDIALTFDEHTVPEPGHAIATVIADLLARAAAEGDLRDGVTIHDLVVVLWMVTEVARHSPRHPALYRRYLQLLTDGMTTGGPPLDVPSAPDATGPLSQHWAARGR</sequence>
<dbReference type="RefSeq" id="WP_135971877.1">
    <property type="nucleotide sequence ID" value="NZ_CP039291.1"/>
</dbReference>
<keyword evidence="8" id="KW-1185">Reference proteome</keyword>
<dbReference type="PROSITE" id="PS50977">
    <property type="entry name" value="HTH_TETR_2"/>
    <property type="match status" value="1"/>
</dbReference>
<evidence type="ECO:0000259" key="6">
    <source>
        <dbReference type="PROSITE" id="PS50977"/>
    </source>
</evidence>
<evidence type="ECO:0000256" key="1">
    <source>
        <dbReference type="ARBA" id="ARBA00023015"/>
    </source>
</evidence>
<organism evidence="7 8">
    <name type="scientific">Cellulomonas shaoxiangyii</name>
    <dbReference type="NCBI Taxonomy" id="2566013"/>
    <lineage>
        <taxon>Bacteria</taxon>
        <taxon>Bacillati</taxon>
        <taxon>Actinomycetota</taxon>
        <taxon>Actinomycetes</taxon>
        <taxon>Micrococcales</taxon>
        <taxon>Cellulomonadaceae</taxon>
        <taxon>Cellulomonas</taxon>
    </lineage>
</organism>
<keyword evidence="1" id="KW-0805">Transcription regulation</keyword>
<dbReference type="InterPro" id="IPR009057">
    <property type="entry name" value="Homeodomain-like_sf"/>
</dbReference>
<dbReference type="AlphaFoldDB" id="A0A4P7SK85"/>
<protein>
    <submittedName>
        <fullName evidence="7">TetR/AcrR family transcriptional regulator</fullName>
    </submittedName>
</protein>
<dbReference type="SUPFAM" id="SSF48498">
    <property type="entry name" value="Tetracyclin repressor-like, C-terminal domain"/>
    <property type="match status" value="1"/>
</dbReference>
<dbReference type="EMBL" id="CP039291">
    <property type="protein sequence ID" value="QCB94148.1"/>
    <property type="molecule type" value="Genomic_DNA"/>
</dbReference>
<keyword evidence="3" id="KW-0804">Transcription</keyword>
<dbReference type="PANTHER" id="PTHR30055">
    <property type="entry name" value="HTH-TYPE TRANSCRIPTIONAL REGULATOR RUTR"/>
    <property type="match status" value="1"/>
</dbReference>
<feature type="region of interest" description="Disordered" evidence="5">
    <location>
        <begin position="191"/>
        <end position="216"/>
    </location>
</feature>
<evidence type="ECO:0000256" key="2">
    <source>
        <dbReference type="ARBA" id="ARBA00023125"/>
    </source>
</evidence>
<dbReference type="InterPro" id="IPR001647">
    <property type="entry name" value="HTH_TetR"/>
</dbReference>
<proteinExistence type="predicted"/>
<evidence type="ECO:0000313" key="7">
    <source>
        <dbReference type="EMBL" id="QCB94148.1"/>
    </source>
</evidence>
<dbReference type="SUPFAM" id="SSF46689">
    <property type="entry name" value="Homeodomain-like"/>
    <property type="match status" value="1"/>
</dbReference>
<dbReference type="InterPro" id="IPR049445">
    <property type="entry name" value="TetR_SbtR-like_C"/>
</dbReference>
<name>A0A4P7SK85_9CELL</name>
<dbReference type="Pfam" id="PF00440">
    <property type="entry name" value="TetR_N"/>
    <property type="match status" value="1"/>
</dbReference>
<dbReference type="Proteomes" id="UP000296469">
    <property type="component" value="Chromosome"/>
</dbReference>
<dbReference type="InterPro" id="IPR036271">
    <property type="entry name" value="Tet_transcr_reg_TetR-rel_C_sf"/>
</dbReference>
<dbReference type="Gene3D" id="1.10.357.10">
    <property type="entry name" value="Tetracycline Repressor, domain 2"/>
    <property type="match status" value="1"/>
</dbReference>
<accession>A0A4P7SK85</accession>
<dbReference type="GO" id="GO:0003700">
    <property type="term" value="F:DNA-binding transcription factor activity"/>
    <property type="evidence" value="ECO:0007669"/>
    <property type="project" value="TreeGrafter"/>
</dbReference>
<evidence type="ECO:0000256" key="4">
    <source>
        <dbReference type="PROSITE-ProRule" id="PRU00335"/>
    </source>
</evidence>
<evidence type="ECO:0000256" key="3">
    <source>
        <dbReference type="ARBA" id="ARBA00023163"/>
    </source>
</evidence>
<dbReference type="Pfam" id="PF21597">
    <property type="entry name" value="TetR_C_43"/>
    <property type="match status" value="1"/>
</dbReference>
<dbReference type="PANTHER" id="PTHR30055:SF234">
    <property type="entry name" value="HTH-TYPE TRANSCRIPTIONAL REGULATOR BETI"/>
    <property type="match status" value="1"/>
</dbReference>
<dbReference type="KEGG" id="celz:E5225_11835"/>
<keyword evidence="2 4" id="KW-0238">DNA-binding</keyword>
<dbReference type="InterPro" id="IPR050109">
    <property type="entry name" value="HTH-type_TetR-like_transc_reg"/>
</dbReference>
<dbReference type="PRINTS" id="PR00455">
    <property type="entry name" value="HTHTETR"/>
</dbReference>
<dbReference type="GO" id="GO:0000976">
    <property type="term" value="F:transcription cis-regulatory region binding"/>
    <property type="evidence" value="ECO:0007669"/>
    <property type="project" value="TreeGrafter"/>
</dbReference>